<feature type="transmembrane region" description="Helical" evidence="8">
    <location>
        <begin position="97"/>
        <end position="118"/>
    </location>
</feature>
<feature type="transmembrane region" description="Helical" evidence="8">
    <location>
        <begin position="350"/>
        <end position="369"/>
    </location>
</feature>
<reference evidence="13" key="3">
    <citation type="submission" date="2019-06" db="EMBL/GenBank/DDBJ databases">
        <title>Co-occurence of chitin degradation, pigmentation and bioactivity in marine Pseudoalteromonas.</title>
        <authorList>
            <person name="Sonnenschein E.C."/>
            <person name="Bech P.K."/>
        </authorList>
    </citation>
    <scope>NUCLEOTIDE SEQUENCE [LARGE SCALE GENOMIC DNA]</scope>
    <source>
        <strain evidence="13">S2897</strain>
    </source>
</reference>
<dbReference type="PATRIC" id="fig|151081.8.peg.3599"/>
<comment type="caution">
    <text evidence="10">The sequence shown here is derived from an EMBL/GenBank/DDBJ whole genome shotgun (WGS) entry which is preliminary data.</text>
</comment>
<dbReference type="EMBL" id="PNCG01000014">
    <property type="protein sequence ID" value="TMP86434.1"/>
    <property type="molecule type" value="Genomic_DNA"/>
</dbReference>
<dbReference type="PANTHER" id="PTHR43271">
    <property type="entry name" value="BLL2771 PROTEIN"/>
    <property type="match status" value="1"/>
</dbReference>
<keyword evidence="7 8" id="KW-0472">Membrane</keyword>
<keyword evidence="6 8" id="KW-1133">Transmembrane helix</keyword>
<evidence type="ECO:0000256" key="3">
    <source>
        <dbReference type="ARBA" id="ARBA00022448"/>
    </source>
</evidence>
<reference evidence="11 13" key="2">
    <citation type="submission" date="2017-12" db="EMBL/GenBank/DDBJ databases">
        <authorList>
            <person name="Paulsen S."/>
            <person name="Gram L.K."/>
        </authorList>
    </citation>
    <scope>NUCLEOTIDE SEQUENCE [LARGE SCALE GENOMIC DNA]</scope>
    <source>
        <strain evidence="11 13">S2897</strain>
    </source>
</reference>
<keyword evidence="3" id="KW-0813">Transport</keyword>
<dbReference type="AlphaFoldDB" id="A0A0F4PT43"/>
<dbReference type="OrthoDB" id="63984at2"/>
<accession>A0A0F4PT43</accession>
<dbReference type="InterPro" id="IPR036259">
    <property type="entry name" value="MFS_trans_sf"/>
</dbReference>
<dbReference type="PANTHER" id="PTHR43271:SF1">
    <property type="entry name" value="INNER MEMBRANE TRANSPORT PROTEIN YNFM"/>
    <property type="match status" value="1"/>
</dbReference>
<dbReference type="CDD" id="cd17324">
    <property type="entry name" value="MFS_NepI_like"/>
    <property type="match status" value="1"/>
</dbReference>
<reference evidence="11" key="4">
    <citation type="submission" date="2019-09" db="EMBL/GenBank/DDBJ databases">
        <title>Co-occurence of chitin degradation, pigmentation and bioactivity in marine Pseudoalteromonas.</title>
        <authorList>
            <person name="Sonnenschein E.C."/>
            <person name="Bech P.K."/>
        </authorList>
    </citation>
    <scope>NUCLEOTIDE SEQUENCE</scope>
    <source>
        <strain evidence="11">S2897</strain>
    </source>
</reference>
<evidence type="ECO:0000259" key="9">
    <source>
        <dbReference type="PROSITE" id="PS50850"/>
    </source>
</evidence>
<evidence type="ECO:0000256" key="2">
    <source>
        <dbReference type="ARBA" id="ARBA00008335"/>
    </source>
</evidence>
<dbReference type="GeneID" id="58229424"/>
<dbReference type="SUPFAM" id="SSF103473">
    <property type="entry name" value="MFS general substrate transporter"/>
    <property type="match status" value="1"/>
</dbReference>
<feature type="transmembrane region" description="Helical" evidence="8">
    <location>
        <begin position="157"/>
        <end position="175"/>
    </location>
</feature>
<evidence type="ECO:0000256" key="7">
    <source>
        <dbReference type="ARBA" id="ARBA00023136"/>
    </source>
</evidence>
<feature type="transmembrane region" description="Helical" evidence="8">
    <location>
        <begin position="262"/>
        <end position="282"/>
    </location>
</feature>
<feature type="transmembrane region" description="Helical" evidence="8">
    <location>
        <begin position="130"/>
        <end position="151"/>
    </location>
</feature>
<dbReference type="Proteomes" id="UP000033664">
    <property type="component" value="Unassembled WGS sequence"/>
</dbReference>
<keyword evidence="5 8" id="KW-0812">Transmembrane</keyword>
<comment type="subcellular location">
    <subcellularLocation>
        <location evidence="1">Cell membrane</location>
        <topology evidence="1">Multi-pass membrane protein</topology>
    </subcellularLocation>
</comment>
<sequence length="380" mass="41543">MSYWLLLTCSVFTFFILYAVQPLLALFAQHYQVSPATAGSLMTLTMAPLAIAPLLYGVMLNRRNLYRVLQVVMVTLALTNALVPLTEQFWQLQALRLIQGLALPAALTAMTASIAIRYQGAEVSKKMSGYIGSTIAGGFLGRALAAGFAEYLSWQSFFWLNSLLLLALAACIRAHRAPIRQAHTPLRGNLSALLNTRILTLYASVFCMFFCFAALLNYLPFILRSTYAMTNTKNIGLVYSGYLLGALTTFVTPYLQKRCANIFSLLATVFLGYSATIALMFWHSLPVFLVAFTCFCASMFIIHATAAPLVNRLSSASASLTNGVYVSFYYSGGALGSFVPGLLYQAYGERAFLGCLLLVCLCGYLLIAVPQRLGTDKTCT</sequence>
<evidence type="ECO:0000256" key="8">
    <source>
        <dbReference type="SAM" id="Phobius"/>
    </source>
</evidence>
<evidence type="ECO:0000313" key="13">
    <source>
        <dbReference type="Proteomes" id="UP000305874"/>
    </source>
</evidence>
<keyword evidence="4" id="KW-1003">Cell membrane</keyword>
<dbReference type="Proteomes" id="UP000305874">
    <property type="component" value="Unassembled WGS sequence"/>
</dbReference>
<evidence type="ECO:0000313" key="10">
    <source>
        <dbReference type="EMBL" id="KJY98650.1"/>
    </source>
</evidence>
<feature type="transmembrane region" description="Helical" evidence="8">
    <location>
        <begin position="236"/>
        <end position="255"/>
    </location>
</feature>
<dbReference type="Pfam" id="PF07690">
    <property type="entry name" value="MFS_1"/>
    <property type="match status" value="1"/>
</dbReference>
<dbReference type="InterPro" id="IPR020846">
    <property type="entry name" value="MFS_dom"/>
</dbReference>
<evidence type="ECO:0000256" key="6">
    <source>
        <dbReference type="ARBA" id="ARBA00022989"/>
    </source>
</evidence>
<evidence type="ECO:0000313" key="11">
    <source>
        <dbReference type="EMBL" id="TMP86434.1"/>
    </source>
</evidence>
<evidence type="ECO:0000256" key="1">
    <source>
        <dbReference type="ARBA" id="ARBA00004651"/>
    </source>
</evidence>
<gene>
    <name evidence="11" type="ORF">CWC05_13575</name>
    <name evidence="10" type="ORF">TW72_13060</name>
</gene>
<feature type="transmembrane region" description="Helical" evidence="8">
    <location>
        <begin position="41"/>
        <end position="58"/>
    </location>
</feature>
<evidence type="ECO:0000313" key="12">
    <source>
        <dbReference type="Proteomes" id="UP000033664"/>
    </source>
</evidence>
<name>A0A0F4PT43_9GAMM</name>
<dbReference type="eggNOG" id="COG2814">
    <property type="taxonomic scope" value="Bacteria"/>
</dbReference>
<feature type="transmembrane region" description="Helical" evidence="8">
    <location>
        <begin position="65"/>
        <end position="85"/>
    </location>
</feature>
<feature type="transmembrane region" description="Helical" evidence="8">
    <location>
        <begin position="322"/>
        <end position="344"/>
    </location>
</feature>
<keyword evidence="12" id="KW-1185">Reference proteome</keyword>
<feature type="domain" description="Major facilitator superfamily (MFS) profile" evidence="9">
    <location>
        <begin position="1"/>
        <end position="372"/>
    </location>
</feature>
<evidence type="ECO:0000256" key="4">
    <source>
        <dbReference type="ARBA" id="ARBA00022475"/>
    </source>
</evidence>
<dbReference type="GO" id="GO:0005886">
    <property type="term" value="C:plasma membrane"/>
    <property type="evidence" value="ECO:0007669"/>
    <property type="project" value="UniProtKB-SubCell"/>
</dbReference>
<reference evidence="10 12" key="1">
    <citation type="journal article" date="2015" name="BMC Genomics">
        <title>Genome mining reveals unlocked bioactive potential of marine Gram-negative bacteria.</title>
        <authorList>
            <person name="Machado H."/>
            <person name="Sonnenschein E.C."/>
            <person name="Melchiorsen J."/>
            <person name="Gram L."/>
        </authorList>
    </citation>
    <scope>NUCLEOTIDE SEQUENCE [LARGE SCALE GENOMIC DNA]</scope>
    <source>
        <strain evidence="10 12">S3137</strain>
    </source>
</reference>
<feature type="transmembrane region" description="Helical" evidence="8">
    <location>
        <begin position="288"/>
        <end position="310"/>
    </location>
</feature>
<dbReference type="Gene3D" id="1.20.1250.20">
    <property type="entry name" value="MFS general substrate transporter like domains"/>
    <property type="match status" value="1"/>
</dbReference>
<evidence type="ECO:0000256" key="5">
    <source>
        <dbReference type="ARBA" id="ARBA00022692"/>
    </source>
</evidence>
<protein>
    <submittedName>
        <fullName evidence="11">MFS transporter</fullName>
    </submittedName>
    <submittedName>
        <fullName evidence="10">Major facilitator transporter</fullName>
    </submittedName>
</protein>
<dbReference type="PROSITE" id="PS50850">
    <property type="entry name" value="MFS"/>
    <property type="match status" value="1"/>
</dbReference>
<dbReference type="RefSeq" id="WP_045980548.1">
    <property type="nucleotide sequence ID" value="NZ_JXXY01000022.1"/>
</dbReference>
<dbReference type="GO" id="GO:0022857">
    <property type="term" value="F:transmembrane transporter activity"/>
    <property type="evidence" value="ECO:0007669"/>
    <property type="project" value="InterPro"/>
</dbReference>
<dbReference type="EMBL" id="JXXZ01000010">
    <property type="protein sequence ID" value="KJY98650.1"/>
    <property type="molecule type" value="Genomic_DNA"/>
</dbReference>
<proteinExistence type="inferred from homology"/>
<comment type="similarity">
    <text evidence="2">Belongs to the major facilitator superfamily.</text>
</comment>
<organism evidence="10 12">
    <name type="scientific">Pseudoalteromonas ruthenica</name>
    <dbReference type="NCBI Taxonomy" id="151081"/>
    <lineage>
        <taxon>Bacteria</taxon>
        <taxon>Pseudomonadati</taxon>
        <taxon>Pseudomonadota</taxon>
        <taxon>Gammaproteobacteria</taxon>
        <taxon>Alteromonadales</taxon>
        <taxon>Pseudoalteromonadaceae</taxon>
        <taxon>Pseudoalteromonas</taxon>
    </lineage>
</organism>
<dbReference type="InterPro" id="IPR011701">
    <property type="entry name" value="MFS"/>
</dbReference>
<dbReference type="STRING" id="151081.TW72_13060"/>
<feature type="transmembrane region" description="Helical" evidence="8">
    <location>
        <begin position="196"/>
        <end position="216"/>
    </location>
</feature>